<dbReference type="Gramene" id="BGIOSGA017557-TA">
    <property type="protein sequence ID" value="BGIOSGA017557-PA"/>
    <property type="gene ID" value="BGIOSGA017557"/>
</dbReference>
<sequence>MAVAACRLGSCSAPVERGGLVGGRDERDKKEIKMEEGGGWDHELWLRKKEWSCNVNTIC</sequence>
<dbReference type="Proteomes" id="UP000007015">
    <property type="component" value="Chromosome 5"/>
</dbReference>
<name>A2Y7I2_ORYSI</name>
<dbReference type="AlphaFoldDB" id="A2Y7I2"/>
<dbReference type="HOGENOM" id="CLU_2965083_0_0_1"/>
<protein>
    <submittedName>
        <fullName evidence="1">Uncharacterized protein</fullName>
    </submittedName>
</protein>
<accession>A2Y7I2</accession>
<dbReference type="EMBL" id="CM000130">
    <property type="protein sequence ID" value="EAY99042.1"/>
    <property type="molecule type" value="Genomic_DNA"/>
</dbReference>
<reference evidence="1 2" key="1">
    <citation type="journal article" date="2005" name="PLoS Biol.">
        <title>The genomes of Oryza sativa: a history of duplications.</title>
        <authorList>
            <person name="Yu J."/>
            <person name="Wang J."/>
            <person name="Lin W."/>
            <person name="Li S."/>
            <person name="Li H."/>
            <person name="Zhou J."/>
            <person name="Ni P."/>
            <person name="Dong W."/>
            <person name="Hu S."/>
            <person name="Zeng C."/>
            <person name="Zhang J."/>
            <person name="Zhang Y."/>
            <person name="Li R."/>
            <person name="Xu Z."/>
            <person name="Li S."/>
            <person name="Li X."/>
            <person name="Zheng H."/>
            <person name="Cong L."/>
            <person name="Lin L."/>
            <person name="Yin J."/>
            <person name="Geng J."/>
            <person name="Li G."/>
            <person name="Shi J."/>
            <person name="Liu J."/>
            <person name="Lv H."/>
            <person name="Li J."/>
            <person name="Wang J."/>
            <person name="Deng Y."/>
            <person name="Ran L."/>
            <person name="Shi X."/>
            <person name="Wang X."/>
            <person name="Wu Q."/>
            <person name="Li C."/>
            <person name="Ren X."/>
            <person name="Wang J."/>
            <person name="Wang X."/>
            <person name="Li D."/>
            <person name="Liu D."/>
            <person name="Zhang X."/>
            <person name="Ji Z."/>
            <person name="Zhao W."/>
            <person name="Sun Y."/>
            <person name="Zhang Z."/>
            <person name="Bao J."/>
            <person name="Han Y."/>
            <person name="Dong L."/>
            <person name="Ji J."/>
            <person name="Chen P."/>
            <person name="Wu S."/>
            <person name="Liu J."/>
            <person name="Xiao Y."/>
            <person name="Bu D."/>
            <person name="Tan J."/>
            <person name="Yang L."/>
            <person name="Ye C."/>
            <person name="Zhang J."/>
            <person name="Xu J."/>
            <person name="Zhou Y."/>
            <person name="Yu Y."/>
            <person name="Zhang B."/>
            <person name="Zhuang S."/>
            <person name="Wei H."/>
            <person name="Liu B."/>
            <person name="Lei M."/>
            <person name="Yu H."/>
            <person name="Li Y."/>
            <person name="Xu H."/>
            <person name="Wei S."/>
            <person name="He X."/>
            <person name="Fang L."/>
            <person name="Zhang Z."/>
            <person name="Zhang Y."/>
            <person name="Huang X."/>
            <person name="Su Z."/>
            <person name="Tong W."/>
            <person name="Li J."/>
            <person name="Tong Z."/>
            <person name="Li S."/>
            <person name="Ye J."/>
            <person name="Wang L."/>
            <person name="Fang L."/>
            <person name="Lei T."/>
            <person name="Chen C."/>
            <person name="Chen H."/>
            <person name="Xu Z."/>
            <person name="Li H."/>
            <person name="Huang H."/>
            <person name="Zhang F."/>
            <person name="Xu H."/>
            <person name="Li N."/>
            <person name="Zhao C."/>
            <person name="Li S."/>
            <person name="Dong L."/>
            <person name="Huang Y."/>
            <person name="Li L."/>
            <person name="Xi Y."/>
            <person name="Qi Q."/>
            <person name="Li W."/>
            <person name="Zhang B."/>
            <person name="Hu W."/>
            <person name="Zhang Y."/>
            <person name="Tian X."/>
            <person name="Jiao Y."/>
            <person name="Liang X."/>
            <person name="Jin J."/>
            <person name="Gao L."/>
            <person name="Zheng W."/>
            <person name="Hao B."/>
            <person name="Liu S."/>
            <person name="Wang W."/>
            <person name="Yuan L."/>
            <person name="Cao M."/>
            <person name="McDermott J."/>
            <person name="Samudrala R."/>
            <person name="Wang J."/>
            <person name="Wong G.K."/>
            <person name="Yang H."/>
        </authorList>
    </citation>
    <scope>NUCLEOTIDE SEQUENCE [LARGE SCALE GENOMIC DNA]</scope>
    <source>
        <strain evidence="2">cv. 93-11</strain>
    </source>
</reference>
<proteinExistence type="predicted"/>
<evidence type="ECO:0000313" key="2">
    <source>
        <dbReference type="Proteomes" id="UP000007015"/>
    </source>
</evidence>
<organism evidence="1 2">
    <name type="scientific">Oryza sativa subsp. indica</name>
    <name type="common">Rice</name>
    <dbReference type="NCBI Taxonomy" id="39946"/>
    <lineage>
        <taxon>Eukaryota</taxon>
        <taxon>Viridiplantae</taxon>
        <taxon>Streptophyta</taxon>
        <taxon>Embryophyta</taxon>
        <taxon>Tracheophyta</taxon>
        <taxon>Spermatophyta</taxon>
        <taxon>Magnoliopsida</taxon>
        <taxon>Liliopsida</taxon>
        <taxon>Poales</taxon>
        <taxon>Poaceae</taxon>
        <taxon>BOP clade</taxon>
        <taxon>Oryzoideae</taxon>
        <taxon>Oryzeae</taxon>
        <taxon>Oryzinae</taxon>
        <taxon>Oryza</taxon>
        <taxon>Oryza sativa</taxon>
    </lineage>
</organism>
<gene>
    <name evidence="1" type="ORF">OsI_21000</name>
</gene>
<evidence type="ECO:0000313" key="1">
    <source>
        <dbReference type="EMBL" id="EAY99042.1"/>
    </source>
</evidence>
<keyword evidence="2" id="KW-1185">Reference proteome</keyword>